<dbReference type="RefSeq" id="WP_053968828.1">
    <property type="nucleotide sequence ID" value="NZ_LIUF01000004.1"/>
</dbReference>
<reference evidence="2 3" key="1">
    <citation type="submission" date="2015-08" db="EMBL/GenBank/DDBJ databases">
        <title>Genomes of Isolates from Cabo Rojo, PR.</title>
        <authorList>
            <person name="Sanchez-Nieves R.L."/>
            <person name="Montalvo-Rodriguez R."/>
        </authorList>
    </citation>
    <scope>NUCLEOTIDE SEQUENCE [LARGE SCALE GENOMIC DNA]</scope>
    <source>
        <strain evidence="2 3">SL3</strain>
    </source>
</reference>
<sequence length="596" mass="66258">MSHETNFDRESFDSFEFANRDIQEYLVILLSGILVLETALFLSIQPVTGYETSLVDGLSRLFWFAFYSVMIGGILTLIAAAITRTGYWRHGLGLVVSNYALYFFLPKARGYRFYGQGTADALQHFGDVRAILETGSLPGIWYPGEHVLMAEMAMLGVPMDAMPYLVALLFTTLHIIGIGVLVKTLSDKRGSLAAGLAAGSALLYTTFHLSNHPAMNSFMIVPVLLTLTELYRRSNDNEYLLLILLFGLFVIYSHPMTTLFMLGILLLTSVYSGVFGRLSLSSTPQLSPRLGVAFFPLLFAWLTNFGQTRQAIIKVVASQDEVNPAAREVQRAGSVQFSPMELAEKFITLYGSTTIYFAIAGLFVLFTLYWFLSKGMQYDWGFGSVHFVAGLAVAAVFLLSNLIVKGIIRVNRYALLFAAVLVGLALINSAIRRHSVITVCLTVLVLLSACLAANAAYEPNRHMTYAEYDGSQFMATNIDEGVPIHAMDTSHKMEAFVLGTNHPRYYPQSFSMGNNLPRNLGYFSPDVIASDTFGRSYVVTKTHDVKQHTASYYTKDQQEYLFRYDEDSLVRMHNDPTANKVYTNGGFTGWSVAPQN</sequence>
<proteinExistence type="predicted"/>
<comment type="caution">
    <text evidence="2">The sequence shown here is derived from an EMBL/GenBank/DDBJ whole genome shotgun (WGS) entry which is preliminary data.</text>
</comment>
<feature type="transmembrane region" description="Helical" evidence="1">
    <location>
        <begin position="413"/>
        <end position="430"/>
    </location>
</feature>
<feature type="transmembrane region" description="Helical" evidence="1">
    <location>
        <begin position="189"/>
        <end position="207"/>
    </location>
</feature>
<feature type="transmembrane region" description="Helical" evidence="1">
    <location>
        <begin position="25"/>
        <end position="44"/>
    </location>
</feature>
<keyword evidence="1" id="KW-1133">Transmembrane helix</keyword>
<keyword evidence="3" id="KW-1185">Reference proteome</keyword>
<feature type="transmembrane region" description="Helical" evidence="1">
    <location>
        <begin position="87"/>
        <end position="105"/>
    </location>
</feature>
<feature type="transmembrane region" description="Helical" evidence="1">
    <location>
        <begin position="239"/>
        <end position="266"/>
    </location>
</feature>
<feature type="transmembrane region" description="Helical" evidence="1">
    <location>
        <begin position="64"/>
        <end position="82"/>
    </location>
</feature>
<dbReference type="AlphaFoldDB" id="A0A0M9AI96"/>
<evidence type="ECO:0000313" key="2">
    <source>
        <dbReference type="EMBL" id="KOX92617.1"/>
    </source>
</evidence>
<accession>A0A0M9AI96</accession>
<feature type="transmembrane region" description="Helical" evidence="1">
    <location>
        <begin position="286"/>
        <end position="305"/>
    </location>
</feature>
<organism evidence="2 3">
    <name type="scientific">Haloarcula rubripromontorii</name>
    <dbReference type="NCBI Taxonomy" id="1705562"/>
    <lineage>
        <taxon>Archaea</taxon>
        <taxon>Methanobacteriati</taxon>
        <taxon>Methanobacteriota</taxon>
        <taxon>Stenosarchaea group</taxon>
        <taxon>Halobacteria</taxon>
        <taxon>Halobacteriales</taxon>
        <taxon>Haloarculaceae</taxon>
        <taxon>Haloarcula</taxon>
    </lineage>
</organism>
<feature type="transmembrane region" description="Helical" evidence="1">
    <location>
        <begin position="213"/>
        <end position="232"/>
    </location>
</feature>
<gene>
    <name evidence="2" type="ORF">AMS69_14855</name>
</gene>
<keyword evidence="1" id="KW-0472">Membrane</keyword>
<dbReference type="STRING" id="1705562.AMS69_14855"/>
<dbReference type="OrthoDB" id="137309at2157"/>
<feature type="transmembrane region" description="Helical" evidence="1">
    <location>
        <begin position="161"/>
        <end position="182"/>
    </location>
</feature>
<name>A0A0M9AI96_9EURY</name>
<evidence type="ECO:0000313" key="3">
    <source>
        <dbReference type="Proteomes" id="UP000037729"/>
    </source>
</evidence>
<keyword evidence="1" id="KW-0812">Transmembrane</keyword>
<feature type="transmembrane region" description="Helical" evidence="1">
    <location>
        <begin position="436"/>
        <end position="457"/>
    </location>
</feature>
<feature type="transmembrane region" description="Helical" evidence="1">
    <location>
        <begin position="347"/>
        <end position="372"/>
    </location>
</feature>
<dbReference type="EMBL" id="LIUF01000004">
    <property type="protein sequence ID" value="KOX92617.1"/>
    <property type="molecule type" value="Genomic_DNA"/>
</dbReference>
<evidence type="ECO:0000256" key="1">
    <source>
        <dbReference type="SAM" id="Phobius"/>
    </source>
</evidence>
<dbReference type="Proteomes" id="UP000037729">
    <property type="component" value="Unassembled WGS sequence"/>
</dbReference>
<feature type="transmembrane region" description="Helical" evidence="1">
    <location>
        <begin position="384"/>
        <end position="404"/>
    </location>
</feature>
<protein>
    <submittedName>
        <fullName evidence="2">Uncharacterized protein</fullName>
    </submittedName>
</protein>
<dbReference type="PATRIC" id="fig|1705562.3.peg.3592"/>